<sequence length="323" mass="35964">MNSSLLISLAILGCIINIATSLDAALETVSKHGKLSVNGIQLTDSHGQAVQLKGMSLFWSVWMPYYWNRPTVDSIHSACHSNIVRAAMAVENDGYLTHPDVEMERVETIIEAAIADDIYVIVDWHDSESEKYLSESKDFFDKISKKYGRYPNIIYETYNEPIGQSWSAVIKPYHQSVINTIRANDPDNVILLGTPHYNQEYDSVINDPITGQRNIMYTLHFYSNEGGNDQLRDRADKAMSAGLPIFVTEYGTSMGSGNGTVNAAATQVWYDWLDGNGISYVNWALSDKDESASSQIAGTPPEQACQDNYLTESGRIVVAQNRK</sequence>
<feature type="signal peptide" evidence="5">
    <location>
        <begin position="1"/>
        <end position="21"/>
    </location>
</feature>
<dbReference type="GO" id="GO:0004553">
    <property type="term" value="F:hydrolase activity, hydrolyzing O-glycosyl compounds"/>
    <property type="evidence" value="ECO:0007669"/>
    <property type="project" value="InterPro"/>
</dbReference>
<dbReference type="GO" id="GO:0000272">
    <property type="term" value="P:polysaccharide catabolic process"/>
    <property type="evidence" value="ECO:0007669"/>
    <property type="project" value="InterPro"/>
</dbReference>
<name>A0AAV8WVR9_9CUCU</name>
<keyword evidence="3 4" id="KW-0326">Glycosidase</keyword>
<keyword evidence="2 4" id="KW-0378">Hydrolase</keyword>
<organism evidence="7 8">
    <name type="scientific">Rhamnusium bicolor</name>
    <dbReference type="NCBI Taxonomy" id="1586634"/>
    <lineage>
        <taxon>Eukaryota</taxon>
        <taxon>Metazoa</taxon>
        <taxon>Ecdysozoa</taxon>
        <taxon>Arthropoda</taxon>
        <taxon>Hexapoda</taxon>
        <taxon>Insecta</taxon>
        <taxon>Pterygota</taxon>
        <taxon>Neoptera</taxon>
        <taxon>Endopterygota</taxon>
        <taxon>Coleoptera</taxon>
        <taxon>Polyphaga</taxon>
        <taxon>Cucujiformia</taxon>
        <taxon>Chrysomeloidea</taxon>
        <taxon>Cerambycidae</taxon>
        <taxon>Lepturinae</taxon>
        <taxon>Rhagiini</taxon>
        <taxon>Rhamnusium</taxon>
    </lineage>
</organism>
<comment type="caution">
    <text evidence="7">The sequence shown here is derived from an EMBL/GenBank/DDBJ whole genome shotgun (WGS) entry which is preliminary data.</text>
</comment>
<accession>A0AAV8WVR9</accession>
<dbReference type="InterPro" id="IPR018087">
    <property type="entry name" value="Glyco_hydro_5_CS"/>
</dbReference>
<dbReference type="Proteomes" id="UP001162156">
    <property type="component" value="Unassembled WGS sequence"/>
</dbReference>
<dbReference type="InterPro" id="IPR017853">
    <property type="entry name" value="GH"/>
</dbReference>
<feature type="chain" id="PRO_5043687136" description="Glycoside hydrolase family 5 domain-containing protein" evidence="5">
    <location>
        <begin position="22"/>
        <end position="323"/>
    </location>
</feature>
<evidence type="ECO:0000256" key="3">
    <source>
        <dbReference type="ARBA" id="ARBA00023295"/>
    </source>
</evidence>
<dbReference type="AlphaFoldDB" id="A0AAV8WVR9"/>
<comment type="similarity">
    <text evidence="1 4">Belongs to the glycosyl hydrolase 5 (cellulase A) family.</text>
</comment>
<dbReference type="PANTHER" id="PTHR34142:SF1">
    <property type="entry name" value="GLYCOSIDE HYDROLASE FAMILY 5 DOMAIN-CONTAINING PROTEIN"/>
    <property type="match status" value="1"/>
</dbReference>
<evidence type="ECO:0000313" key="8">
    <source>
        <dbReference type="Proteomes" id="UP001162156"/>
    </source>
</evidence>
<keyword evidence="8" id="KW-1185">Reference proteome</keyword>
<dbReference type="Pfam" id="PF00150">
    <property type="entry name" value="Cellulase"/>
    <property type="match status" value="1"/>
</dbReference>
<protein>
    <recommendedName>
        <fullName evidence="6">Glycoside hydrolase family 5 domain-containing protein</fullName>
    </recommendedName>
</protein>
<reference evidence="7" key="1">
    <citation type="journal article" date="2023" name="Insect Mol. Biol.">
        <title>Genome sequencing provides insights into the evolution of gene families encoding plant cell wall-degrading enzymes in longhorned beetles.</title>
        <authorList>
            <person name="Shin N.R."/>
            <person name="Okamura Y."/>
            <person name="Kirsch R."/>
            <person name="Pauchet Y."/>
        </authorList>
    </citation>
    <scope>NUCLEOTIDE SEQUENCE</scope>
    <source>
        <strain evidence="7">RBIC_L_NR</strain>
    </source>
</reference>
<evidence type="ECO:0000256" key="1">
    <source>
        <dbReference type="ARBA" id="ARBA00005641"/>
    </source>
</evidence>
<dbReference type="PANTHER" id="PTHR34142">
    <property type="entry name" value="ENDO-BETA-1,4-GLUCANASE A"/>
    <property type="match status" value="1"/>
</dbReference>
<keyword evidence="5" id="KW-0732">Signal</keyword>
<evidence type="ECO:0000256" key="2">
    <source>
        <dbReference type="ARBA" id="ARBA00022801"/>
    </source>
</evidence>
<gene>
    <name evidence="7" type="ORF">NQ314_016895</name>
</gene>
<evidence type="ECO:0000256" key="5">
    <source>
        <dbReference type="SAM" id="SignalP"/>
    </source>
</evidence>
<evidence type="ECO:0000259" key="6">
    <source>
        <dbReference type="Pfam" id="PF00150"/>
    </source>
</evidence>
<proteinExistence type="inferred from homology"/>
<dbReference type="PROSITE" id="PS00659">
    <property type="entry name" value="GLYCOSYL_HYDROL_F5"/>
    <property type="match status" value="1"/>
</dbReference>
<dbReference type="Gene3D" id="3.20.20.80">
    <property type="entry name" value="Glycosidases"/>
    <property type="match status" value="1"/>
</dbReference>
<dbReference type="EMBL" id="JANEYF010004696">
    <property type="protein sequence ID" value="KAJ8930345.1"/>
    <property type="molecule type" value="Genomic_DNA"/>
</dbReference>
<evidence type="ECO:0000313" key="7">
    <source>
        <dbReference type="EMBL" id="KAJ8930345.1"/>
    </source>
</evidence>
<evidence type="ECO:0000256" key="4">
    <source>
        <dbReference type="RuleBase" id="RU361153"/>
    </source>
</evidence>
<dbReference type="SUPFAM" id="SSF51445">
    <property type="entry name" value="(Trans)glycosidases"/>
    <property type="match status" value="1"/>
</dbReference>
<feature type="domain" description="Glycoside hydrolase family 5" evidence="6">
    <location>
        <begin position="44"/>
        <end position="288"/>
    </location>
</feature>
<dbReference type="InterPro" id="IPR001547">
    <property type="entry name" value="Glyco_hydro_5"/>
</dbReference>